<comment type="caution">
    <text evidence="1">The sequence shown here is derived from an EMBL/GenBank/DDBJ whole genome shotgun (WGS) entry which is preliminary data.</text>
</comment>
<evidence type="ECO:0000313" key="1">
    <source>
        <dbReference type="EMBL" id="MEJ8826055.1"/>
    </source>
</evidence>
<gene>
    <name evidence="1" type="ORF">WKW80_29180</name>
</gene>
<organism evidence="1 2">
    <name type="scientific">Variovorax humicola</name>
    <dbReference type="NCBI Taxonomy" id="1769758"/>
    <lineage>
        <taxon>Bacteria</taxon>
        <taxon>Pseudomonadati</taxon>
        <taxon>Pseudomonadota</taxon>
        <taxon>Betaproteobacteria</taxon>
        <taxon>Burkholderiales</taxon>
        <taxon>Comamonadaceae</taxon>
        <taxon>Variovorax</taxon>
    </lineage>
</organism>
<dbReference type="Proteomes" id="UP001363010">
    <property type="component" value="Unassembled WGS sequence"/>
</dbReference>
<evidence type="ECO:0000313" key="2">
    <source>
        <dbReference type="Proteomes" id="UP001363010"/>
    </source>
</evidence>
<dbReference type="Gene3D" id="3.40.50.360">
    <property type="match status" value="1"/>
</dbReference>
<sequence length="173" mass="18502">MSKVLVVVHSLTGTSRNLAKLLCMQQDWRMAEITEAHSRSGGYGNARCVLDSVFRLKPAVRYDGPPPSDFDVVVLVSPIWILRLSGPMRSFVARFRKQLPDVAVVSVMGGSGGPNAAAEIAQLTGRAPILSTTFTAREVEDGSCAARLQAFGTEVANSKDSREAARPNAICVG</sequence>
<dbReference type="SUPFAM" id="SSF52218">
    <property type="entry name" value="Flavoproteins"/>
    <property type="match status" value="1"/>
</dbReference>
<proteinExistence type="predicted"/>
<dbReference type="EMBL" id="JBBKZV010000028">
    <property type="protein sequence ID" value="MEJ8826055.1"/>
    <property type="molecule type" value="Genomic_DNA"/>
</dbReference>
<dbReference type="InterPro" id="IPR029039">
    <property type="entry name" value="Flavoprotein-like_sf"/>
</dbReference>
<reference evidence="1 2" key="1">
    <citation type="submission" date="2024-03" db="EMBL/GenBank/DDBJ databases">
        <title>Novel species of the genus Variovorax.</title>
        <authorList>
            <person name="Liu Q."/>
            <person name="Xin Y.-H."/>
        </authorList>
    </citation>
    <scope>NUCLEOTIDE SEQUENCE [LARGE SCALE GENOMIC DNA]</scope>
    <source>
        <strain evidence="1 2">KACC 18501</strain>
    </source>
</reference>
<protein>
    <submittedName>
        <fullName evidence="1">Flavodoxin</fullName>
    </submittedName>
</protein>
<keyword evidence="2" id="KW-1185">Reference proteome</keyword>
<accession>A0ABU8W7P9</accession>
<dbReference type="RefSeq" id="WP_340367089.1">
    <property type="nucleotide sequence ID" value="NZ_JBBKZV010000028.1"/>
</dbReference>
<name>A0ABU8W7P9_9BURK</name>